<dbReference type="Gene3D" id="3.40.30.10">
    <property type="entry name" value="Glutaredoxin"/>
    <property type="match status" value="1"/>
</dbReference>
<dbReference type="GO" id="GO:0016491">
    <property type="term" value="F:oxidoreductase activity"/>
    <property type="evidence" value="ECO:0007669"/>
    <property type="project" value="InterPro"/>
</dbReference>
<name>K9YJ62_CYASC</name>
<sequence length="194" mass="21548">MARTPSTMLELGTKAPDFTLPDTVSGKNISLQDFADAKGLLVIFLSCHCPFVKHVRAEYAKLSKDYIPQGLAIVAISPNDVENYPDDAPDKLKEMAEQEGFNFPVCYDETQEVAKAYRAACTPDYYLFDGDLKLVYRGQLDDSRPSLDDVPVNGVDMRNAIEALLSGKEVDQNQKPSLGCNIKWKKGNEPDYFG</sequence>
<dbReference type="PATRIC" id="fig|292563.3.peg.484"/>
<dbReference type="Proteomes" id="UP000010483">
    <property type="component" value="Chromosome"/>
</dbReference>
<protein>
    <submittedName>
        <fullName evidence="2">Alkyl hydroperoxide reductase/ Thiol specific antioxidant/ Mal allergen</fullName>
    </submittedName>
</protein>
<dbReference type="EMBL" id="CP003940">
    <property type="protein sequence ID" value="AFZ46445.1"/>
    <property type="molecule type" value="Genomic_DNA"/>
</dbReference>
<evidence type="ECO:0000313" key="2">
    <source>
        <dbReference type="EMBL" id="AFZ46445.1"/>
    </source>
</evidence>
<dbReference type="SUPFAM" id="SSF52833">
    <property type="entry name" value="Thioredoxin-like"/>
    <property type="match status" value="1"/>
</dbReference>
<dbReference type="Pfam" id="PF00578">
    <property type="entry name" value="AhpC-TSA"/>
    <property type="match status" value="1"/>
</dbReference>
<dbReference type="InterPro" id="IPR013766">
    <property type="entry name" value="Thioredoxin_domain"/>
</dbReference>
<dbReference type="eggNOG" id="COG1225">
    <property type="taxonomic scope" value="Bacteria"/>
</dbReference>
<gene>
    <name evidence="2" type="ordered locus">Cyast_0465</name>
</gene>
<dbReference type="PROSITE" id="PS51352">
    <property type="entry name" value="THIOREDOXIN_2"/>
    <property type="match status" value="1"/>
</dbReference>
<dbReference type="CDD" id="cd02969">
    <property type="entry name" value="PRX_like1"/>
    <property type="match status" value="1"/>
</dbReference>
<organism evidence="2 3">
    <name type="scientific">Cyanobacterium stanieri (strain ATCC 29140 / PCC 7202)</name>
    <dbReference type="NCBI Taxonomy" id="292563"/>
    <lineage>
        <taxon>Bacteria</taxon>
        <taxon>Bacillati</taxon>
        <taxon>Cyanobacteriota</taxon>
        <taxon>Cyanophyceae</taxon>
        <taxon>Oscillatoriophycideae</taxon>
        <taxon>Chroococcales</taxon>
        <taxon>Geminocystaceae</taxon>
        <taxon>Cyanobacterium</taxon>
    </lineage>
</organism>
<dbReference type="KEGG" id="csn:Cyast_0465"/>
<dbReference type="PANTHER" id="PTHR43640">
    <property type="entry name" value="OS07G0260300 PROTEIN"/>
    <property type="match status" value="1"/>
</dbReference>
<proteinExistence type="predicted"/>
<dbReference type="AlphaFoldDB" id="K9YJ62"/>
<feature type="domain" description="Thioredoxin" evidence="1">
    <location>
        <begin position="9"/>
        <end position="166"/>
    </location>
</feature>
<accession>K9YJ62</accession>
<keyword evidence="3" id="KW-1185">Reference proteome</keyword>
<evidence type="ECO:0000259" key="1">
    <source>
        <dbReference type="PROSITE" id="PS51352"/>
    </source>
</evidence>
<dbReference type="InterPro" id="IPR036249">
    <property type="entry name" value="Thioredoxin-like_sf"/>
</dbReference>
<dbReference type="HOGENOM" id="CLU_076204_1_0_3"/>
<dbReference type="InterPro" id="IPR047262">
    <property type="entry name" value="PRX-like1"/>
</dbReference>
<dbReference type="GO" id="GO:0016209">
    <property type="term" value="F:antioxidant activity"/>
    <property type="evidence" value="ECO:0007669"/>
    <property type="project" value="InterPro"/>
</dbReference>
<reference evidence="3" key="1">
    <citation type="journal article" date="2013" name="Proc. Natl. Acad. Sci. U.S.A.">
        <title>Improving the coverage of the cyanobacterial phylum using diversity-driven genome sequencing.</title>
        <authorList>
            <person name="Shih P.M."/>
            <person name="Wu D."/>
            <person name="Latifi A."/>
            <person name="Axen S.D."/>
            <person name="Fewer D.P."/>
            <person name="Talla E."/>
            <person name="Calteau A."/>
            <person name="Cai F."/>
            <person name="Tandeau de Marsac N."/>
            <person name="Rippka R."/>
            <person name="Herdman M."/>
            <person name="Sivonen K."/>
            <person name="Coursin T."/>
            <person name="Laurent T."/>
            <person name="Goodwin L."/>
            <person name="Nolan M."/>
            <person name="Davenport K.W."/>
            <person name="Han C.S."/>
            <person name="Rubin E.M."/>
            <person name="Eisen J.A."/>
            <person name="Woyke T."/>
            <person name="Gugger M."/>
            <person name="Kerfeld C.A."/>
        </authorList>
    </citation>
    <scope>NUCLEOTIDE SEQUENCE [LARGE SCALE GENOMIC DNA]</scope>
    <source>
        <strain evidence="3">ATCC 29140 / PCC 7202</strain>
    </source>
</reference>
<evidence type="ECO:0000313" key="3">
    <source>
        <dbReference type="Proteomes" id="UP000010483"/>
    </source>
</evidence>
<dbReference type="InterPro" id="IPR000866">
    <property type="entry name" value="AhpC/TSA"/>
</dbReference>
<dbReference type="BioCyc" id="CSTA292563:G1353-469-MONOMER"/>
<dbReference type="PANTHER" id="PTHR43640:SF1">
    <property type="entry name" value="THIOREDOXIN-DEPENDENT PEROXIREDOXIN"/>
    <property type="match status" value="1"/>
</dbReference>
<dbReference type="STRING" id="292563.Cyast_0465"/>